<dbReference type="Proteomes" id="UP000243459">
    <property type="component" value="Chromosome 2"/>
</dbReference>
<organism evidence="3 4">
    <name type="scientific">Asparagus officinalis</name>
    <name type="common">Garden asparagus</name>
    <dbReference type="NCBI Taxonomy" id="4686"/>
    <lineage>
        <taxon>Eukaryota</taxon>
        <taxon>Viridiplantae</taxon>
        <taxon>Streptophyta</taxon>
        <taxon>Embryophyta</taxon>
        <taxon>Tracheophyta</taxon>
        <taxon>Spermatophyta</taxon>
        <taxon>Magnoliopsida</taxon>
        <taxon>Liliopsida</taxon>
        <taxon>Asparagales</taxon>
        <taxon>Asparagaceae</taxon>
        <taxon>Asparagoideae</taxon>
        <taxon>Asparagus</taxon>
    </lineage>
</organism>
<feature type="repeat" description="PPR" evidence="2">
    <location>
        <begin position="134"/>
        <end position="168"/>
    </location>
</feature>
<dbReference type="Gramene" id="ONK77462">
    <property type="protein sequence ID" value="ONK77462"/>
    <property type="gene ID" value="A4U43_C02F6770"/>
</dbReference>
<dbReference type="Pfam" id="PF01535">
    <property type="entry name" value="PPR"/>
    <property type="match status" value="1"/>
</dbReference>
<evidence type="ECO:0008006" key="5">
    <source>
        <dbReference type="Google" id="ProtNLM"/>
    </source>
</evidence>
<dbReference type="SUPFAM" id="SSF48452">
    <property type="entry name" value="TPR-like"/>
    <property type="match status" value="1"/>
</dbReference>
<proteinExistence type="predicted"/>
<dbReference type="NCBIfam" id="TIGR00756">
    <property type="entry name" value="PPR"/>
    <property type="match status" value="4"/>
</dbReference>
<accession>A0A5P1FH82</accession>
<dbReference type="PANTHER" id="PTHR46862:SF5">
    <property type="entry name" value="OS02G0170000 PROTEIN"/>
    <property type="match status" value="1"/>
</dbReference>
<dbReference type="Gene3D" id="1.25.40.10">
    <property type="entry name" value="Tetratricopeptide repeat domain"/>
    <property type="match status" value="2"/>
</dbReference>
<dbReference type="OMA" id="LADTHQH"/>
<name>A0A5P1FH82_ASPOF</name>
<keyword evidence="1" id="KW-0677">Repeat</keyword>
<dbReference type="Pfam" id="PF13041">
    <property type="entry name" value="PPR_2"/>
    <property type="match status" value="2"/>
</dbReference>
<evidence type="ECO:0000313" key="4">
    <source>
        <dbReference type="Proteomes" id="UP000243459"/>
    </source>
</evidence>
<evidence type="ECO:0000256" key="1">
    <source>
        <dbReference type="ARBA" id="ARBA00022737"/>
    </source>
</evidence>
<reference evidence="4" key="1">
    <citation type="journal article" date="2017" name="Nat. Commun.">
        <title>The asparagus genome sheds light on the origin and evolution of a young Y chromosome.</title>
        <authorList>
            <person name="Harkess A."/>
            <person name="Zhou J."/>
            <person name="Xu C."/>
            <person name="Bowers J.E."/>
            <person name="Van der Hulst R."/>
            <person name="Ayyampalayam S."/>
            <person name="Mercati F."/>
            <person name="Riccardi P."/>
            <person name="McKain M.R."/>
            <person name="Kakrana A."/>
            <person name="Tang H."/>
            <person name="Ray J."/>
            <person name="Groenendijk J."/>
            <person name="Arikit S."/>
            <person name="Mathioni S.M."/>
            <person name="Nakano M."/>
            <person name="Shan H."/>
            <person name="Telgmann-Rauber A."/>
            <person name="Kanno A."/>
            <person name="Yue Z."/>
            <person name="Chen H."/>
            <person name="Li W."/>
            <person name="Chen Y."/>
            <person name="Xu X."/>
            <person name="Zhang Y."/>
            <person name="Luo S."/>
            <person name="Chen H."/>
            <person name="Gao J."/>
            <person name="Mao Z."/>
            <person name="Pires J.C."/>
            <person name="Luo M."/>
            <person name="Kudrna D."/>
            <person name="Wing R.A."/>
            <person name="Meyers B.C."/>
            <person name="Yi K."/>
            <person name="Kong H."/>
            <person name="Lavrijsen P."/>
            <person name="Sunseri F."/>
            <person name="Falavigna A."/>
            <person name="Ye Y."/>
            <person name="Leebens-Mack J.H."/>
            <person name="Chen G."/>
        </authorList>
    </citation>
    <scope>NUCLEOTIDE SEQUENCE [LARGE SCALE GENOMIC DNA]</scope>
    <source>
        <strain evidence="4">cv. DH0086</strain>
    </source>
</reference>
<feature type="repeat" description="PPR" evidence="2">
    <location>
        <begin position="169"/>
        <end position="199"/>
    </location>
</feature>
<dbReference type="InterPro" id="IPR002885">
    <property type="entry name" value="PPR_rpt"/>
</dbReference>
<dbReference type="PROSITE" id="PS51375">
    <property type="entry name" value="PPR"/>
    <property type="match status" value="3"/>
</dbReference>
<sequence length="292" mass="33505">MVFPIWRRLPPPTASFLFAFLPPDFSLLSRRLLLHLPRFLPAYFHFPQAWAHLADTHQHQKSQLSSDLFHIFFFAYSKANLAADAIRAFNRMHGFGLQANADDLNILLYALCKYGHVTDARELFHRVRSDFSITQKTYSILMQGCARKGKPKEAVQMFDEMHQRGCEVDVAAYNALLAALCNGGEMEEAERRLKEMRTVHGLDPDAGTYAVFVRAYCEAGDSSSALRMLENTKRKGLVPNVFTYNCAIRLLYEKHAKYFEAENVFRVGSRNISSCQRFLPQYQTSEVVEYPE</sequence>
<dbReference type="InterPro" id="IPR011990">
    <property type="entry name" value="TPR-like_helical_dom_sf"/>
</dbReference>
<keyword evidence="4" id="KW-1185">Reference proteome</keyword>
<feature type="repeat" description="PPR" evidence="2">
    <location>
        <begin position="205"/>
        <end position="239"/>
    </location>
</feature>
<gene>
    <name evidence="3" type="ORF">A4U43_C02F6770</name>
</gene>
<dbReference type="AlphaFoldDB" id="A0A5P1FH82"/>
<dbReference type="PANTHER" id="PTHR46862">
    <property type="entry name" value="OS07G0661900 PROTEIN"/>
    <property type="match status" value="1"/>
</dbReference>
<dbReference type="EMBL" id="CM007382">
    <property type="protein sequence ID" value="ONK77462.1"/>
    <property type="molecule type" value="Genomic_DNA"/>
</dbReference>
<evidence type="ECO:0000313" key="3">
    <source>
        <dbReference type="EMBL" id="ONK77462.1"/>
    </source>
</evidence>
<protein>
    <recommendedName>
        <fullName evidence="5">Pentacotripeptide-repeat region of PRORP domain-containing protein</fullName>
    </recommendedName>
</protein>
<evidence type="ECO:0000256" key="2">
    <source>
        <dbReference type="PROSITE-ProRule" id="PRU00708"/>
    </source>
</evidence>